<keyword evidence="3" id="KW-1185">Reference proteome</keyword>
<comment type="caution">
    <text evidence="2">The sequence shown here is derived from an EMBL/GenBank/DDBJ whole genome shotgun (WGS) entry which is preliminary data.</text>
</comment>
<protein>
    <submittedName>
        <fullName evidence="2">Uncharacterized protein</fullName>
    </submittedName>
</protein>
<accession>A0A8H7ZMY5</accession>
<proteinExistence type="predicted"/>
<organism evidence="2 3">
    <name type="scientific">Olpidium bornovanus</name>
    <dbReference type="NCBI Taxonomy" id="278681"/>
    <lineage>
        <taxon>Eukaryota</taxon>
        <taxon>Fungi</taxon>
        <taxon>Fungi incertae sedis</taxon>
        <taxon>Olpidiomycota</taxon>
        <taxon>Olpidiomycotina</taxon>
        <taxon>Olpidiomycetes</taxon>
        <taxon>Olpidiales</taxon>
        <taxon>Olpidiaceae</taxon>
        <taxon>Olpidium</taxon>
    </lineage>
</organism>
<evidence type="ECO:0000313" key="3">
    <source>
        <dbReference type="Proteomes" id="UP000673691"/>
    </source>
</evidence>
<feature type="compositionally biased region" description="Polar residues" evidence="1">
    <location>
        <begin position="243"/>
        <end position="256"/>
    </location>
</feature>
<sequence length="405" mass="43810">PTLRVLFPRHDWTNPDKAQLIINSGARGGIWGHQFVYVHALPDAFRLLWCLLKDRKKLFLPTSTVEMMDALGEFVEANFPDLHVMRVSRYADAAHKEGLAGPDPAAFLREEGVDVLIATPVLSTGFSIAGGLFDTEIGFFTIPYTFTARQFVDAARAYDTSVDQLIGGLVAAIPDTKYRWYAALREAEAMVMERMGAGRFVVKLEKVTAKKAIPLSVARIAALEAIVARLSAENAKLKADRQAQLSPRSPSLQPAGNPSGHAVSDVLVSRDPPCPAITSGTPGRQPQQPLPFLWCFGPAPAGAPALGERAAPPPARATPFAEVAAAGVGPPSWAALAIAKKLSSKIPRRRAAPQASRDVTRIYVAIRKGPLSKIRDALRTMGISPRQIPEIRFVGKSLAELWVYS</sequence>
<feature type="region of interest" description="Disordered" evidence="1">
    <location>
        <begin position="241"/>
        <end position="285"/>
    </location>
</feature>
<feature type="non-terminal residue" evidence="2">
    <location>
        <position position="1"/>
    </location>
</feature>
<dbReference type="EMBL" id="JAEFCI010011758">
    <property type="protein sequence ID" value="KAG5456433.1"/>
    <property type="molecule type" value="Genomic_DNA"/>
</dbReference>
<feature type="non-terminal residue" evidence="2">
    <location>
        <position position="405"/>
    </location>
</feature>
<gene>
    <name evidence="2" type="ORF">BJ554DRAFT_3828</name>
</gene>
<reference evidence="2 3" key="1">
    <citation type="journal article" name="Sci. Rep.">
        <title>Genome-scale phylogenetic analyses confirm Olpidium as the closest living zoosporic fungus to the non-flagellated, terrestrial fungi.</title>
        <authorList>
            <person name="Chang Y."/>
            <person name="Rochon D."/>
            <person name="Sekimoto S."/>
            <person name="Wang Y."/>
            <person name="Chovatia M."/>
            <person name="Sandor L."/>
            <person name="Salamov A."/>
            <person name="Grigoriev I.V."/>
            <person name="Stajich J.E."/>
            <person name="Spatafora J.W."/>
        </authorList>
    </citation>
    <scope>NUCLEOTIDE SEQUENCE [LARGE SCALE GENOMIC DNA]</scope>
    <source>
        <strain evidence="2">S191</strain>
    </source>
</reference>
<evidence type="ECO:0000256" key="1">
    <source>
        <dbReference type="SAM" id="MobiDB-lite"/>
    </source>
</evidence>
<name>A0A8H7ZMY5_9FUNG</name>
<dbReference type="AlphaFoldDB" id="A0A8H7ZMY5"/>
<evidence type="ECO:0000313" key="2">
    <source>
        <dbReference type="EMBL" id="KAG5456433.1"/>
    </source>
</evidence>
<dbReference type="Proteomes" id="UP000673691">
    <property type="component" value="Unassembled WGS sequence"/>
</dbReference>